<feature type="transmembrane region" description="Helical" evidence="1">
    <location>
        <begin position="113"/>
        <end position="135"/>
    </location>
</feature>
<comment type="caution">
    <text evidence="2">The sequence shown here is derived from an EMBL/GenBank/DDBJ whole genome shotgun (WGS) entry which is preliminary data.</text>
</comment>
<keyword evidence="1" id="KW-1133">Transmembrane helix</keyword>
<feature type="transmembrane region" description="Helical" evidence="1">
    <location>
        <begin position="156"/>
        <end position="181"/>
    </location>
</feature>
<evidence type="ECO:0000256" key="1">
    <source>
        <dbReference type="SAM" id="Phobius"/>
    </source>
</evidence>
<dbReference type="Proteomes" id="UP000027931">
    <property type="component" value="Unassembled WGS sequence"/>
</dbReference>
<keyword evidence="3" id="KW-1185">Reference proteome</keyword>
<evidence type="ECO:0000313" key="3">
    <source>
        <dbReference type="Proteomes" id="UP000027931"/>
    </source>
</evidence>
<name>A0A074LR72_9BACL</name>
<dbReference type="PANTHER" id="PTHR37305">
    <property type="entry name" value="INTEGRAL MEMBRANE PROTEIN-RELATED"/>
    <property type="match status" value="1"/>
</dbReference>
<dbReference type="GO" id="GO:0140359">
    <property type="term" value="F:ABC-type transporter activity"/>
    <property type="evidence" value="ECO:0007669"/>
    <property type="project" value="InterPro"/>
</dbReference>
<dbReference type="EMBL" id="JMIR01000024">
    <property type="protein sequence ID" value="KEO82333.1"/>
    <property type="molecule type" value="Genomic_DNA"/>
</dbReference>
<accession>A0A074LR72</accession>
<keyword evidence="1" id="KW-0472">Membrane</keyword>
<sequence length="318" mass="35621">MSKLFNLFLNENMKIYRRARTWMLVVLLVLTTIAFLVAQQYTVKPSQVASSDWRTNVQQQITNDQKMLDNLGTNTDRKPRLEARVKLNQYHLDHNIPPTDQTLWGNMLKASSLVMVVTVFTVIIAAESVAGEFSGGTIKMLLIRPTSRSKILLSKYLSTLVFSVLLFVILFISAFVVSGALQGFQDVGVPYVYASSDGILHESNIIQQAVSTYLYSSVQMIMIVTLAFMISTVFRSSSIAIALSLVTMFGGSSIAGFLAQYNWAKYYLFENTDLTQYLTGTPMIPGMTLGFSVTVLIVYFLVFNVLAWVVFKRRDVTA</sequence>
<feature type="transmembrane region" description="Helical" evidence="1">
    <location>
        <begin position="213"/>
        <end position="234"/>
    </location>
</feature>
<feature type="transmembrane region" description="Helical" evidence="1">
    <location>
        <begin position="21"/>
        <end position="41"/>
    </location>
</feature>
<gene>
    <name evidence="2" type="ORF">EL26_16270</name>
</gene>
<dbReference type="PANTHER" id="PTHR37305:SF1">
    <property type="entry name" value="MEMBRANE PROTEIN"/>
    <property type="match status" value="1"/>
</dbReference>
<keyword evidence="1" id="KW-0812">Transmembrane</keyword>
<dbReference type="eggNOG" id="COG1277">
    <property type="taxonomic scope" value="Bacteria"/>
</dbReference>
<feature type="transmembrane region" description="Helical" evidence="1">
    <location>
        <begin position="283"/>
        <end position="311"/>
    </location>
</feature>
<evidence type="ECO:0008006" key="4">
    <source>
        <dbReference type="Google" id="ProtNLM"/>
    </source>
</evidence>
<dbReference type="GO" id="GO:0005886">
    <property type="term" value="C:plasma membrane"/>
    <property type="evidence" value="ECO:0007669"/>
    <property type="project" value="UniProtKB-SubCell"/>
</dbReference>
<proteinExistence type="predicted"/>
<dbReference type="AlphaFoldDB" id="A0A074LR72"/>
<feature type="transmembrane region" description="Helical" evidence="1">
    <location>
        <begin position="241"/>
        <end position="263"/>
    </location>
</feature>
<evidence type="ECO:0000313" key="2">
    <source>
        <dbReference type="EMBL" id="KEO82333.1"/>
    </source>
</evidence>
<dbReference type="STRING" id="1157490.EL26_16270"/>
<organism evidence="2 3">
    <name type="scientific">Tumebacillus flagellatus</name>
    <dbReference type="NCBI Taxonomy" id="1157490"/>
    <lineage>
        <taxon>Bacteria</taxon>
        <taxon>Bacillati</taxon>
        <taxon>Bacillota</taxon>
        <taxon>Bacilli</taxon>
        <taxon>Bacillales</taxon>
        <taxon>Alicyclobacillaceae</taxon>
        <taxon>Tumebacillus</taxon>
    </lineage>
</organism>
<protein>
    <recommendedName>
        <fullName evidence="4">ABC transporter permease</fullName>
    </recommendedName>
</protein>
<reference evidence="2 3" key="1">
    <citation type="journal article" date="2013" name="Int. J. Syst. Evol. Microbiol.">
        <title>Tumebacillus flagellatus sp. nov., an alpha-amylase/pullulanase-producing bacterium isolated from cassava wastewater.</title>
        <authorList>
            <person name="Wang Q."/>
            <person name="Xie N."/>
            <person name="Qin Y."/>
            <person name="Shen N."/>
            <person name="Zhu J."/>
            <person name="Mi H."/>
            <person name="Huang R."/>
        </authorList>
    </citation>
    <scope>NUCLEOTIDE SEQUENCE [LARGE SCALE GENOMIC DNA]</scope>
    <source>
        <strain evidence="2 3">GST4</strain>
    </source>
</reference>
<dbReference type="Pfam" id="PF12679">
    <property type="entry name" value="ABC2_membrane_2"/>
    <property type="match status" value="1"/>
</dbReference>